<dbReference type="AlphaFoldDB" id="A0A1C7PAM0"/>
<keyword evidence="10 11" id="KW-0119">Carbohydrate metabolism</keyword>
<dbReference type="NCBIfam" id="NF004076">
    <property type="entry name" value="PRK05581.1-4"/>
    <property type="match status" value="1"/>
</dbReference>
<comment type="cofactor">
    <cofactor evidence="3">
        <name>Co(2+)</name>
        <dbReference type="ChEBI" id="CHEBI:48828"/>
    </cofactor>
</comment>
<keyword evidence="16" id="KW-1185">Reference proteome</keyword>
<dbReference type="OrthoDB" id="1645589at2"/>
<organism evidence="15 16">
    <name type="scientific">Akkermansia glycaniphila</name>
    <dbReference type="NCBI Taxonomy" id="1679444"/>
    <lineage>
        <taxon>Bacteria</taxon>
        <taxon>Pseudomonadati</taxon>
        <taxon>Verrucomicrobiota</taxon>
        <taxon>Verrucomicrobiia</taxon>
        <taxon>Verrucomicrobiales</taxon>
        <taxon>Akkermansiaceae</taxon>
        <taxon>Akkermansia</taxon>
    </lineage>
</organism>
<dbReference type="InterPro" id="IPR013785">
    <property type="entry name" value="Aldolase_TIM"/>
</dbReference>
<dbReference type="KEGG" id="agl:PYTT_0717"/>
<feature type="binding site" evidence="10">
    <location>
        <begin position="177"/>
        <end position="179"/>
    </location>
    <ligand>
        <name>substrate</name>
    </ligand>
</feature>
<evidence type="ECO:0000256" key="4">
    <source>
        <dbReference type="ARBA" id="ARBA00001947"/>
    </source>
</evidence>
<feature type="binding site" evidence="10 13">
    <location>
        <position position="66"/>
    </location>
    <ligand>
        <name>a divalent metal cation</name>
        <dbReference type="ChEBI" id="CHEBI:60240"/>
    </ligand>
</feature>
<dbReference type="NCBIfam" id="TIGR01163">
    <property type="entry name" value="rpe"/>
    <property type="match status" value="1"/>
</dbReference>
<accession>A0A1C7PAM0</accession>
<dbReference type="InterPro" id="IPR026019">
    <property type="entry name" value="Ribul_P_3_epim"/>
</dbReference>
<evidence type="ECO:0000256" key="12">
    <source>
        <dbReference type="PIRSR" id="PIRSR001461-1"/>
    </source>
</evidence>
<dbReference type="Pfam" id="PF00834">
    <property type="entry name" value="Ribul_P_3_epim"/>
    <property type="match status" value="1"/>
</dbReference>
<comment type="cofactor">
    <cofactor evidence="5">
        <name>Fe(2+)</name>
        <dbReference type="ChEBI" id="CHEBI:29033"/>
    </cofactor>
</comment>
<feature type="binding site" evidence="10 14">
    <location>
        <position position="66"/>
    </location>
    <ligand>
        <name>substrate</name>
    </ligand>
</feature>
<dbReference type="InterPro" id="IPR000056">
    <property type="entry name" value="Ribul_P_3_epim-like"/>
</dbReference>
<comment type="function">
    <text evidence="10">Catalyzes the reversible epimerization of D-ribulose 5-phosphate to D-xylulose 5-phosphate.</text>
</comment>
<proteinExistence type="inferred from homology"/>
<keyword evidence="13" id="KW-0464">Manganese</keyword>
<evidence type="ECO:0000313" key="16">
    <source>
        <dbReference type="Proteomes" id="UP000176204"/>
    </source>
</evidence>
<evidence type="ECO:0000256" key="13">
    <source>
        <dbReference type="PIRSR" id="PIRSR001461-2"/>
    </source>
</evidence>
<evidence type="ECO:0000256" key="11">
    <source>
        <dbReference type="PIRNR" id="PIRNR001461"/>
    </source>
</evidence>
<dbReference type="CDD" id="cd00429">
    <property type="entry name" value="RPE"/>
    <property type="match status" value="1"/>
</dbReference>
<comment type="pathway">
    <text evidence="10">Carbohydrate degradation.</text>
</comment>
<dbReference type="GO" id="GO:0019323">
    <property type="term" value="P:pentose catabolic process"/>
    <property type="evidence" value="ECO:0007669"/>
    <property type="project" value="UniProtKB-UniRule"/>
</dbReference>
<protein>
    <recommendedName>
        <fullName evidence="7 10">Ribulose-phosphate 3-epimerase</fullName>
        <ecNumber evidence="7 10">5.1.3.1</ecNumber>
    </recommendedName>
</protein>
<dbReference type="RefSeq" id="WP_067776842.1">
    <property type="nucleotide sequence ID" value="NZ_JACVVN010000012.1"/>
</dbReference>
<gene>
    <name evidence="10" type="primary">rpe</name>
    <name evidence="15" type="ORF">PYTT_0717</name>
</gene>
<dbReference type="Gene3D" id="3.20.20.70">
    <property type="entry name" value="Aldolase class I"/>
    <property type="match status" value="1"/>
</dbReference>
<dbReference type="EMBL" id="LT629973">
    <property type="protein sequence ID" value="SEH78412.1"/>
    <property type="molecule type" value="Genomic_DNA"/>
</dbReference>
<evidence type="ECO:0000256" key="14">
    <source>
        <dbReference type="PIRSR" id="PIRSR001461-3"/>
    </source>
</evidence>
<evidence type="ECO:0000256" key="2">
    <source>
        <dbReference type="ARBA" id="ARBA00001936"/>
    </source>
</evidence>
<dbReference type="PROSITE" id="PS01085">
    <property type="entry name" value="RIBUL_P_3_EPIMER_1"/>
    <property type="match status" value="1"/>
</dbReference>
<feature type="binding site" evidence="10 13">
    <location>
        <position position="31"/>
    </location>
    <ligand>
        <name>a divalent metal cation</name>
        <dbReference type="ChEBI" id="CHEBI:60240"/>
    </ligand>
</feature>
<name>A0A1C7PAM0_9BACT</name>
<evidence type="ECO:0000256" key="3">
    <source>
        <dbReference type="ARBA" id="ARBA00001941"/>
    </source>
</evidence>
<evidence type="ECO:0000256" key="10">
    <source>
        <dbReference type="HAMAP-Rule" id="MF_02227"/>
    </source>
</evidence>
<keyword evidence="8 10" id="KW-0479">Metal-binding</keyword>
<sequence length="218" mass="23221">MLIAPSLLAADFTQIGNEARRAFIAGADWLHLDVMDGHFVDNVSFGPDVCAAVRRAVGPTAFLDAHLMITAPDHYYPRFVKAGVNLICIHAELDGQVDLSATLRGIREAGVQCGLAVNPATPWEACLPYLEAVDMVLVMSVVPGFGGQSFMGEVLDKVRALAAWRKEHGASFLIQMDGGIGAEQAPLCREAGADCLVAGSSTFRAKSMSDAIMTMRNA</sequence>
<keyword evidence="13" id="KW-0862">Zinc</keyword>
<comment type="catalytic activity">
    <reaction evidence="1 10 11">
        <text>D-ribulose 5-phosphate = D-xylulose 5-phosphate</text>
        <dbReference type="Rhea" id="RHEA:13677"/>
        <dbReference type="ChEBI" id="CHEBI:57737"/>
        <dbReference type="ChEBI" id="CHEBI:58121"/>
        <dbReference type="EC" id="5.1.3.1"/>
    </reaction>
</comment>
<evidence type="ECO:0000256" key="5">
    <source>
        <dbReference type="ARBA" id="ARBA00001954"/>
    </source>
</evidence>
<feature type="binding site" evidence="10 14">
    <location>
        <begin position="199"/>
        <end position="200"/>
    </location>
    <ligand>
        <name>substrate</name>
    </ligand>
</feature>
<keyword evidence="9 10" id="KW-0413">Isomerase</keyword>
<evidence type="ECO:0000256" key="8">
    <source>
        <dbReference type="ARBA" id="ARBA00022723"/>
    </source>
</evidence>
<comment type="cofactor">
    <cofactor evidence="2">
        <name>Mn(2+)</name>
        <dbReference type="ChEBI" id="CHEBI:29035"/>
    </cofactor>
</comment>
<evidence type="ECO:0000256" key="6">
    <source>
        <dbReference type="ARBA" id="ARBA00009541"/>
    </source>
</evidence>
<dbReference type="PANTHER" id="PTHR11749">
    <property type="entry name" value="RIBULOSE-5-PHOSPHATE-3-EPIMERASE"/>
    <property type="match status" value="1"/>
</dbReference>
<reference evidence="16" key="1">
    <citation type="submission" date="2016-09" db="EMBL/GenBank/DDBJ databases">
        <authorList>
            <person name="Koehorst J."/>
        </authorList>
    </citation>
    <scope>NUCLEOTIDE SEQUENCE [LARGE SCALE GENOMIC DNA]</scope>
</reference>
<dbReference type="PROSITE" id="PS01086">
    <property type="entry name" value="RIBUL_P_3_EPIMER_2"/>
    <property type="match status" value="1"/>
</dbReference>
<feature type="binding site" evidence="10 13">
    <location>
        <position position="177"/>
    </location>
    <ligand>
        <name>a divalent metal cation</name>
        <dbReference type="ChEBI" id="CHEBI:60240"/>
    </ligand>
</feature>
<feature type="binding site" evidence="10 14">
    <location>
        <begin position="144"/>
        <end position="147"/>
    </location>
    <ligand>
        <name>substrate</name>
    </ligand>
</feature>
<evidence type="ECO:0000313" key="15">
    <source>
        <dbReference type="EMBL" id="SEH78412.1"/>
    </source>
</evidence>
<evidence type="ECO:0000256" key="9">
    <source>
        <dbReference type="ARBA" id="ARBA00023235"/>
    </source>
</evidence>
<feature type="binding site" evidence="14">
    <location>
        <position position="179"/>
    </location>
    <ligand>
        <name>substrate</name>
    </ligand>
</feature>
<dbReference type="GO" id="GO:0046872">
    <property type="term" value="F:metal ion binding"/>
    <property type="evidence" value="ECO:0007669"/>
    <property type="project" value="UniProtKB-UniRule"/>
</dbReference>
<dbReference type="GO" id="GO:0004750">
    <property type="term" value="F:D-ribulose-phosphate 3-epimerase activity"/>
    <property type="evidence" value="ECO:0007669"/>
    <property type="project" value="UniProtKB-UniRule"/>
</dbReference>
<comment type="cofactor">
    <cofactor evidence="4">
        <name>Zn(2+)</name>
        <dbReference type="ChEBI" id="CHEBI:29105"/>
    </cofactor>
</comment>
<feature type="active site" description="Proton acceptor" evidence="10 12">
    <location>
        <position position="33"/>
    </location>
</feature>
<feature type="binding site" evidence="10 14">
    <location>
        <position position="6"/>
    </location>
    <ligand>
        <name>substrate</name>
    </ligand>
</feature>
<dbReference type="STRING" id="1679444.PYTT_0717"/>
<evidence type="ECO:0000256" key="1">
    <source>
        <dbReference type="ARBA" id="ARBA00001782"/>
    </source>
</evidence>
<comment type="similarity">
    <text evidence="6 10 11">Belongs to the ribulose-phosphate 3-epimerase family.</text>
</comment>
<dbReference type="PATRIC" id="fig|1679444.3.peg.973"/>
<dbReference type="Proteomes" id="UP000176204">
    <property type="component" value="Chromosome I"/>
</dbReference>
<keyword evidence="13" id="KW-0170">Cobalt</keyword>
<evidence type="ECO:0000256" key="7">
    <source>
        <dbReference type="ARBA" id="ARBA00013188"/>
    </source>
</evidence>
<dbReference type="SUPFAM" id="SSF51366">
    <property type="entry name" value="Ribulose-phoshate binding barrel"/>
    <property type="match status" value="1"/>
</dbReference>
<dbReference type="HAMAP" id="MF_02227">
    <property type="entry name" value="RPE"/>
    <property type="match status" value="1"/>
</dbReference>
<comment type="cofactor">
    <cofactor evidence="10 13">
        <name>a divalent metal cation</name>
        <dbReference type="ChEBI" id="CHEBI:60240"/>
    </cofactor>
    <text evidence="10 13">Binds 1 divalent metal cation per subunit.</text>
</comment>
<dbReference type="InterPro" id="IPR011060">
    <property type="entry name" value="RibuloseP-bd_barrel"/>
</dbReference>
<dbReference type="FunFam" id="3.20.20.70:FF:000004">
    <property type="entry name" value="Ribulose-phosphate 3-epimerase"/>
    <property type="match status" value="1"/>
</dbReference>
<feature type="binding site" evidence="10 13">
    <location>
        <position position="33"/>
    </location>
    <ligand>
        <name>a divalent metal cation</name>
        <dbReference type="ChEBI" id="CHEBI:60240"/>
    </ligand>
</feature>
<dbReference type="EC" id="5.1.3.1" evidence="7 10"/>
<dbReference type="GO" id="GO:0006098">
    <property type="term" value="P:pentose-phosphate shunt"/>
    <property type="evidence" value="ECO:0007669"/>
    <property type="project" value="UniProtKB-UniRule"/>
</dbReference>
<dbReference type="GO" id="GO:0005737">
    <property type="term" value="C:cytoplasm"/>
    <property type="evidence" value="ECO:0007669"/>
    <property type="project" value="UniProtKB-ARBA"/>
</dbReference>
<dbReference type="PIRSF" id="PIRSF001461">
    <property type="entry name" value="RPE"/>
    <property type="match status" value="1"/>
</dbReference>
<feature type="active site" description="Proton donor" evidence="10 12">
    <location>
        <position position="177"/>
    </location>
</feature>